<dbReference type="Proteomes" id="UP000784919">
    <property type="component" value="Unassembled WGS sequence"/>
</dbReference>
<dbReference type="Pfam" id="PF10187">
    <property type="entry name" value="FAM192A_Fyv6_N"/>
    <property type="match status" value="1"/>
</dbReference>
<evidence type="ECO:0000256" key="3">
    <source>
        <dbReference type="SAM" id="MobiDB-lite"/>
    </source>
</evidence>
<accession>A0A9P7MLJ0</accession>
<organism evidence="5 6">
    <name type="scientific">Claviceps arundinis</name>
    <dbReference type="NCBI Taxonomy" id="1623583"/>
    <lineage>
        <taxon>Eukaryota</taxon>
        <taxon>Fungi</taxon>
        <taxon>Dikarya</taxon>
        <taxon>Ascomycota</taxon>
        <taxon>Pezizomycotina</taxon>
        <taxon>Sordariomycetes</taxon>
        <taxon>Hypocreomycetidae</taxon>
        <taxon>Hypocreales</taxon>
        <taxon>Clavicipitaceae</taxon>
        <taxon>Claviceps</taxon>
    </lineage>
</organism>
<gene>
    <name evidence="5" type="ORF">E4U56_004794</name>
</gene>
<dbReference type="InterPro" id="IPR019331">
    <property type="entry name" value="FAM192A/Fyv6_N"/>
</dbReference>
<feature type="domain" description="FAM192A/Fyv6 N-terminal" evidence="4">
    <location>
        <begin position="38"/>
        <end position="131"/>
    </location>
</feature>
<dbReference type="PANTHER" id="PTHR13495:SF0">
    <property type="entry name" value="PSME3-INTERACTING PROTEIN"/>
    <property type="match status" value="1"/>
</dbReference>
<feature type="compositionally biased region" description="Basic and acidic residues" evidence="3">
    <location>
        <begin position="307"/>
        <end position="317"/>
    </location>
</feature>
<reference evidence="5" key="1">
    <citation type="journal article" date="2020" name="bioRxiv">
        <title>Whole genome comparisons of ergot fungi reveals the divergence and evolution of species within the genus Claviceps are the result of varying mechanisms driving genome evolution and host range expansion.</title>
        <authorList>
            <person name="Wyka S.A."/>
            <person name="Mondo S.J."/>
            <person name="Liu M."/>
            <person name="Dettman J."/>
            <person name="Nalam V."/>
            <person name="Broders K.D."/>
        </authorList>
    </citation>
    <scope>NUCLEOTIDE SEQUENCE</scope>
    <source>
        <strain evidence="5">CCC 1102</strain>
    </source>
</reference>
<comment type="subcellular location">
    <subcellularLocation>
        <location evidence="1">Nucleus</location>
    </subcellularLocation>
</comment>
<dbReference type="GO" id="GO:0005634">
    <property type="term" value="C:nucleus"/>
    <property type="evidence" value="ECO:0007669"/>
    <property type="project" value="UniProtKB-SubCell"/>
</dbReference>
<dbReference type="OrthoDB" id="75807at2759"/>
<evidence type="ECO:0000256" key="2">
    <source>
        <dbReference type="ARBA" id="ARBA00023242"/>
    </source>
</evidence>
<dbReference type="AlphaFoldDB" id="A0A9P7MLJ0"/>
<dbReference type="InterPro" id="IPR039845">
    <property type="entry name" value="FAM192A"/>
</dbReference>
<comment type="caution">
    <text evidence="5">The sequence shown here is derived from an EMBL/GenBank/DDBJ whole genome shotgun (WGS) entry which is preliminary data.</text>
</comment>
<dbReference type="PANTHER" id="PTHR13495">
    <property type="entry name" value="NEFA-INTERACTING NUCLEAR PROTEIN NIP30"/>
    <property type="match status" value="1"/>
</dbReference>
<dbReference type="EMBL" id="SRPS01000318">
    <property type="protein sequence ID" value="KAG5959731.1"/>
    <property type="molecule type" value="Genomic_DNA"/>
</dbReference>
<protein>
    <recommendedName>
        <fullName evidence="4">FAM192A/Fyv6 N-terminal domain-containing protein</fullName>
    </recommendedName>
</protein>
<feature type="region of interest" description="Disordered" evidence="3">
    <location>
        <begin position="114"/>
        <end position="352"/>
    </location>
</feature>
<evidence type="ECO:0000313" key="6">
    <source>
        <dbReference type="Proteomes" id="UP000784919"/>
    </source>
</evidence>
<feature type="compositionally biased region" description="Basic and acidic residues" evidence="3">
    <location>
        <begin position="114"/>
        <end position="135"/>
    </location>
</feature>
<keyword evidence="2" id="KW-0539">Nucleus</keyword>
<evidence type="ECO:0000256" key="1">
    <source>
        <dbReference type="ARBA" id="ARBA00004123"/>
    </source>
</evidence>
<name>A0A9P7MLJ0_9HYPO</name>
<sequence length="352" mass="38178">MADRFVSGGTMIPPGEDPPRGTDAAAANTARPFLAAGKDTSIEWAAVQRELEEARRTKAVAVRGEERSLYDVLQANKAAKQAAFEEQTKIRNQFRPLDDDEIEFLDEVKAAKRMEEERVRRETEEGLRAFREQQRRTSGGGAVGADVGAEGDEDAVAGAGAGGGEMQSAGTGEWGAGRKRKRGRERERIGLVKRKVEGEIEEARNKGSKERMDIQEADGATTTKEGKDIRTTKDAQDTRQSEGVKEIKQTRISEETNEAKMAKDTTGSRESQEPKEEDRNISSSGEKVPIAEEKNGAQNGQAVIATDKSRETQKEDAVPAGQKATGSGEGGRMGSKQKSLLVSYGSDDSDDE</sequence>
<proteinExistence type="predicted"/>
<evidence type="ECO:0000313" key="5">
    <source>
        <dbReference type="EMBL" id="KAG5959731.1"/>
    </source>
</evidence>
<feature type="compositionally biased region" description="Basic and acidic residues" evidence="3">
    <location>
        <begin position="224"/>
        <end position="280"/>
    </location>
</feature>
<feature type="region of interest" description="Disordered" evidence="3">
    <location>
        <begin position="1"/>
        <end position="27"/>
    </location>
</feature>
<feature type="compositionally biased region" description="Basic and acidic residues" evidence="3">
    <location>
        <begin position="184"/>
        <end position="214"/>
    </location>
</feature>
<evidence type="ECO:0000259" key="4">
    <source>
        <dbReference type="Pfam" id="PF10187"/>
    </source>
</evidence>